<dbReference type="EMBL" id="JACCCW010000002">
    <property type="protein sequence ID" value="NYF81272.1"/>
    <property type="molecule type" value="Genomic_DNA"/>
</dbReference>
<proteinExistence type="predicted"/>
<feature type="chain" id="PRO_5031420760" evidence="1">
    <location>
        <begin position="24"/>
        <end position="323"/>
    </location>
</feature>
<name>A0A7Y9PK12_9BACT</name>
<feature type="signal peptide" evidence="1">
    <location>
        <begin position="1"/>
        <end position="23"/>
    </location>
</feature>
<reference evidence="2 3" key="1">
    <citation type="submission" date="2020-07" db="EMBL/GenBank/DDBJ databases">
        <title>Genomic Encyclopedia of Type Strains, Phase IV (KMG-V): Genome sequencing to study the core and pangenomes of soil and plant-associated prokaryotes.</title>
        <authorList>
            <person name="Whitman W."/>
        </authorList>
    </citation>
    <scope>NUCLEOTIDE SEQUENCE [LARGE SCALE GENOMIC DNA]</scope>
    <source>
        <strain evidence="2 3">X4EP2</strain>
    </source>
</reference>
<keyword evidence="1" id="KW-0732">Signal</keyword>
<organism evidence="2 3">
    <name type="scientific">Granulicella arctica</name>
    <dbReference type="NCBI Taxonomy" id="940613"/>
    <lineage>
        <taxon>Bacteria</taxon>
        <taxon>Pseudomonadati</taxon>
        <taxon>Acidobacteriota</taxon>
        <taxon>Terriglobia</taxon>
        <taxon>Terriglobales</taxon>
        <taxon>Acidobacteriaceae</taxon>
        <taxon>Granulicella</taxon>
    </lineage>
</organism>
<keyword evidence="3" id="KW-1185">Reference proteome</keyword>
<evidence type="ECO:0000256" key="1">
    <source>
        <dbReference type="SAM" id="SignalP"/>
    </source>
</evidence>
<dbReference type="RefSeq" id="WP_179493107.1">
    <property type="nucleotide sequence ID" value="NZ_JACCCW010000002.1"/>
</dbReference>
<sequence length="323" mass="34767">MSVRPNLSALVLCLLTLHGLGIAQLKNQETPAATPPNIATTDTDEPSDTPDILALEAADDHGLNAGIAISSLHDSITGWATLATPVIGYSFNGHFNVDATVPIYFYRLAESLSSKPKPDARLVVQRAELGDVVLGLHSAFSPKLTDYELTGLVAAPTGDEIYGLTSGRVTFDINNHFERSFGRITPSIEIGMGNSSTLANRLVTKNYTSLGPLAHFQVGLGTNLIHNISFESDAYEQLPVGDQKIYGPSRHGKATIVTGHNITEDNGFTNSLDIPLDRHTTFTTYYSRSLRIHTDTVAVGISYILRGTPSPDPPDTPLDDLFP</sequence>
<evidence type="ECO:0000313" key="3">
    <source>
        <dbReference type="Proteomes" id="UP000589520"/>
    </source>
</evidence>
<accession>A0A7Y9PK12</accession>
<gene>
    <name evidence="2" type="ORF">HDF17_003592</name>
</gene>
<comment type="caution">
    <text evidence="2">The sequence shown here is derived from an EMBL/GenBank/DDBJ whole genome shotgun (WGS) entry which is preliminary data.</text>
</comment>
<dbReference type="AlphaFoldDB" id="A0A7Y9PK12"/>
<dbReference type="Proteomes" id="UP000589520">
    <property type="component" value="Unassembled WGS sequence"/>
</dbReference>
<evidence type="ECO:0000313" key="2">
    <source>
        <dbReference type="EMBL" id="NYF81272.1"/>
    </source>
</evidence>
<protein>
    <submittedName>
        <fullName evidence="2">Uncharacterized protein</fullName>
    </submittedName>
</protein>